<evidence type="ECO:0000313" key="3">
    <source>
        <dbReference type="EMBL" id="GGE44131.1"/>
    </source>
</evidence>
<dbReference type="GO" id="GO:0016020">
    <property type="term" value="C:membrane"/>
    <property type="evidence" value="ECO:0007669"/>
    <property type="project" value="InterPro"/>
</dbReference>
<feature type="transmembrane region" description="Helical" evidence="1">
    <location>
        <begin position="65"/>
        <end position="85"/>
    </location>
</feature>
<feature type="domain" description="EamA" evidence="2">
    <location>
        <begin position="154"/>
        <end position="285"/>
    </location>
</feature>
<feature type="transmembrane region" description="Helical" evidence="1">
    <location>
        <begin position="239"/>
        <end position="256"/>
    </location>
</feature>
<dbReference type="AlphaFoldDB" id="A0A917EIA6"/>
<feature type="transmembrane region" description="Helical" evidence="1">
    <location>
        <begin position="150"/>
        <end position="169"/>
    </location>
</feature>
<feature type="transmembrane region" description="Helical" evidence="1">
    <location>
        <begin position="33"/>
        <end position="53"/>
    </location>
</feature>
<feature type="transmembrane region" description="Helical" evidence="1">
    <location>
        <begin position="213"/>
        <end position="233"/>
    </location>
</feature>
<keyword evidence="1" id="KW-1133">Transmembrane helix</keyword>
<dbReference type="InterPro" id="IPR037185">
    <property type="entry name" value="EmrE-like"/>
</dbReference>
<evidence type="ECO:0000256" key="1">
    <source>
        <dbReference type="SAM" id="Phobius"/>
    </source>
</evidence>
<comment type="caution">
    <text evidence="3">The sequence shown here is derived from an EMBL/GenBank/DDBJ whole genome shotgun (WGS) entry which is preliminary data.</text>
</comment>
<organism evidence="3 4">
    <name type="scientific">Primorskyibacter flagellatus</name>
    <dbReference type="NCBI Taxonomy" id="1387277"/>
    <lineage>
        <taxon>Bacteria</taxon>
        <taxon>Pseudomonadati</taxon>
        <taxon>Pseudomonadota</taxon>
        <taxon>Alphaproteobacteria</taxon>
        <taxon>Rhodobacterales</taxon>
        <taxon>Roseobacteraceae</taxon>
        <taxon>Primorskyibacter</taxon>
    </lineage>
</organism>
<feature type="transmembrane region" description="Helical" evidence="1">
    <location>
        <begin position="268"/>
        <end position="286"/>
    </location>
</feature>
<keyword evidence="1" id="KW-0812">Transmembrane</keyword>
<feature type="transmembrane region" description="Helical" evidence="1">
    <location>
        <begin position="6"/>
        <end position="26"/>
    </location>
</feature>
<sequence length="287" mass="30004">MDHWIFLLSLAASVCLALGLVFTTFGLRTLSPLVGATYSVPTSLVLFLCLAPLTIDWSGADWRAVAIFAGAGVFYPAVVSLVNFVSNRAIGPNLTGGLGNTSPIFAIGLAILLLGEVPSAVQGLGILGVCAGLVLLALDKVRSHPSVRLMVLALPLLGAFLRGAVQPVVKLGYDYWHAPFAAGLIAYLMSSLVVWGACMTAGQHRPEGARAGILWFMVIGLCNGLAVVFLYSALGRGEVVQVSPVVATYPLFTILFNRLIHRDRSMGARGFIGSAVSVAGVVAVILG</sequence>
<feature type="domain" description="EamA" evidence="2">
    <location>
        <begin position="4"/>
        <end position="137"/>
    </location>
</feature>
<dbReference type="Pfam" id="PF00892">
    <property type="entry name" value="EamA"/>
    <property type="match status" value="2"/>
</dbReference>
<keyword evidence="1" id="KW-0472">Membrane</keyword>
<keyword evidence="4" id="KW-1185">Reference proteome</keyword>
<gene>
    <name evidence="3" type="ORF">GCM10011360_34240</name>
</gene>
<reference evidence="4" key="1">
    <citation type="journal article" date="2019" name="Int. J. Syst. Evol. Microbiol.">
        <title>The Global Catalogue of Microorganisms (GCM) 10K type strain sequencing project: providing services to taxonomists for standard genome sequencing and annotation.</title>
        <authorList>
            <consortium name="The Broad Institute Genomics Platform"/>
            <consortium name="The Broad Institute Genome Sequencing Center for Infectious Disease"/>
            <person name="Wu L."/>
            <person name="Ma J."/>
        </authorList>
    </citation>
    <scope>NUCLEOTIDE SEQUENCE [LARGE SCALE GENOMIC DNA]</scope>
    <source>
        <strain evidence="4">CGMCC 1.12664</strain>
    </source>
</reference>
<dbReference type="SUPFAM" id="SSF103481">
    <property type="entry name" value="Multidrug resistance efflux transporter EmrE"/>
    <property type="match status" value="2"/>
</dbReference>
<feature type="transmembrane region" description="Helical" evidence="1">
    <location>
        <begin position="97"/>
        <end position="114"/>
    </location>
</feature>
<protein>
    <recommendedName>
        <fullName evidence="2">EamA domain-containing protein</fullName>
    </recommendedName>
</protein>
<dbReference type="InterPro" id="IPR000620">
    <property type="entry name" value="EamA_dom"/>
</dbReference>
<proteinExistence type="predicted"/>
<accession>A0A917EIA6</accession>
<dbReference type="RefSeq" id="WP_188479034.1">
    <property type="nucleotide sequence ID" value="NZ_BMFJ01000002.1"/>
</dbReference>
<dbReference type="EMBL" id="BMFJ01000002">
    <property type="protein sequence ID" value="GGE44131.1"/>
    <property type="molecule type" value="Genomic_DNA"/>
</dbReference>
<dbReference type="Proteomes" id="UP000612855">
    <property type="component" value="Unassembled WGS sequence"/>
</dbReference>
<name>A0A917EIA6_9RHOB</name>
<feature type="transmembrane region" description="Helical" evidence="1">
    <location>
        <begin position="120"/>
        <end position="138"/>
    </location>
</feature>
<evidence type="ECO:0000313" key="4">
    <source>
        <dbReference type="Proteomes" id="UP000612855"/>
    </source>
</evidence>
<evidence type="ECO:0000259" key="2">
    <source>
        <dbReference type="Pfam" id="PF00892"/>
    </source>
</evidence>
<feature type="transmembrane region" description="Helical" evidence="1">
    <location>
        <begin position="175"/>
        <end position="201"/>
    </location>
</feature>